<dbReference type="RefSeq" id="WP_008852764.1">
    <property type="nucleotide sequence ID" value="NZ_AGQV01000013.1"/>
</dbReference>
<keyword evidence="2" id="KW-1185">Reference proteome</keyword>
<protein>
    <submittedName>
        <fullName evidence="1">Uncharacterized protein</fullName>
    </submittedName>
</protein>
<name>G6XMA5_9PROT</name>
<evidence type="ECO:0000313" key="2">
    <source>
        <dbReference type="Proteomes" id="UP000004949"/>
    </source>
</evidence>
<comment type="caution">
    <text evidence="1">The sequence shown here is derived from an EMBL/GenBank/DDBJ whole genome shotgun (WGS) entry which is preliminary data.</text>
</comment>
<dbReference type="OrthoDB" id="7277980at2"/>
<sequence>MLRKNEISPGDIVRVGAQVMVVLQIEDALTACPLVSVSEPHHRADVELEWHELAEAGLARLDVRCRAIPCERRGHGLERLGRMCGVAFRRIEGKALREARQRRLETDARRSGKRVRQSSAPVRAVWMEGQALMSRRESRLAGG</sequence>
<organism evidence="1 2">
    <name type="scientific">Gluconobacter morbifer G707</name>
    <dbReference type="NCBI Taxonomy" id="1088869"/>
    <lineage>
        <taxon>Bacteria</taxon>
        <taxon>Pseudomonadati</taxon>
        <taxon>Pseudomonadota</taxon>
        <taxon>Alphaproteobacteria</taxon>
        <taxon>Acetobacterales</taxon>
        <taxon>Acetobacteraceae</taxon>
        <taxon>Gluconobacter</taxon>
    </lineage>
</organism>
<dbReference type="EMBL" id="AGQV01000013">
    <property type="protein sequence ID" value="EHH67003.1"/>
    <property type="molecule type" value="Genomic_DNA"/>
</dbReference>
<dbReference type="PATRIC" id="fig|1088869.3.peg.2615"/>
<reference evidence="1 2" key="1">
    <citation type="submission" date="2011-10" db="EMBL/GenBank/DDBJ databases">
        <title>Genome sequence of Gluconobacter morbifer G707, isolated from Drosophila gut.</title>
        <authorList>
            <person name="Lee W.-J."/>
            <person name="Kim E.-K."/>
        </authorList>
    </citation>
    <scope>NUCLEOTIDE SEQUENCE [LARGE SCALE GENOMIC DNA]</scope>
    <source>
        <strain evidence="1 2">G707</strain>
    </source>
</reference>
<dbReference type="STRING" id="1088869.GMO_26230"/>
<proteinExistence type="predicted"/>
<evidence type="ECO:0000313" key="1">
    <source>
        <dbReference type="EMBL" id="EHH67003.1"/>
    </source>
</evidence>
<gene>
    <name evidence="1" type="ORF">GMO_26230</name>
</gene>
<dbReference type="AlphaFoldDB" id="G6XMA5"/>
<accession>G6XMA5</accession>
<dbReference type="Proteomes" id="UP000004949">
    <property type="component" value="Unassembled WGS sequence"/>
</dbReference>